<dbReference type="InterPro" id="IPR015943">
    <property type="entry name" value="WD40/YVTN_repeat-like_dom_sf"/>
</dbReference>
<dbReference type="Gene3D" id="3.40.390.10">
    <property type="entry name" value="Collagenase (Catalytic Domain)"/>
    <property type="match status" value="1"/>
</dbReference>
<evidence type="ECO:0000313" key="3">
    <source>
        <dbReference type="Proteomes" id="UP001501508"/>
    </source>
</evidence>
<evidence type="ECO:0000259" key="1">
    <source>
        <dbReference type="PROSITE" id="PS50215"/>
    </source>
</evidence>
<reference evidence="3" key="1">
    <citation type="journal article" date="2019" name="Int. J. Syst. Evol. Microbiol.">
        <title>The Global Catalogue of Microorganisms (GCM) 10K type strain sequencing project: providing services to taxonomists for standard genome sequencing and annotation.</title>
        <authorList>
            <consortium name="The Broad Institute Genomics Platform"/>
            <consortium name="The Broad Institute Genome Sequencing Center for Infectious Disease"/>
            <person name="Wu L."/>
            <person name="Ma J."/>
        </authorList>
    </citation>
    <scope>NUCLEOTIDE SEQUENCE [LARGE SCALE GENOMIC DNA]</scope>
    <source>
        <strain evidence="3">JCM 31920</strain>
    </source>
</reference>
<dbReference type="Gene3D" id="2.130.10.10">
    <property type="entry name" value="YVTN repeat-like/Quinoprotein amine dehydrogenase"/>
    <property type="match status" value="1"/>
</dbReference>
<accession>A0ABP8LWL8</accession>
<dbReference type="SUPFAM" id="SSF55486">
    <property type="entry name" value="Metalloproteases ('zincins'), catalytic domain"/>
    <property type="match status" value="1"/>
</dbReference>
<dbReference type="InterPro" id="IPR013783">
    <property type="entry name" value="Ig-like_fold"/>
</dbReference>
<dbReference type="PROSITE" id="PS50215">
    <property type="entry name" value="ADAM_MEPRO"/>
    <property type="match status" value="1"/>
</dbReference>
<comment type="caution">
    <text evidence="2">The sequence shown here is derived from an EMBL/GenBank/DDBJ whole genome shotgun (WGS) entry which is preliminary data.</text>
</comment>
<keyword evidence="3" id="KW-1185">Reference proteome</keyword>
<dbReference type="NCBIfam" id="TIGR04183">
    <property type="entry name" value="Por_Secre_tail"/>
    <property type="match status" value="1"/>
</dbReference>
<organism evidence="2 3">
    <name type="scientific">Ravibacter arvi</name>
    <dbReference type="NCBI Taxonomy" id="2051041"/>
    <lineage>
        <taxon>Bacteria</taxon>
        <taxon>Pseudomonadati</taxon>
        <taxon>Bacteroidota</taxon>
        <taxon>Cytophagia</taxon>
        <taxon>Cytophagales</taxon>
        <taxon>Spirosomataceae</taxon>
        <taxon>Ravibacter</taxon>
    </lineage>
</organism>
<dbReference type="InterPro" id="IPR001590">
    <property type="entry name" value="Peptidase_M12B"/>
</dbReference>
<feature type="domain" description="Peptidase M12B" evidence="1">
    <location>
        <begin position="77"/>
        <end position="234"/>
    </location>
</feature>
<dbReference type="InterPro" id="IPR026444">
    <property type="entry name" value="Secre_tail"/>
</dbReference>
<sequence>MKTIHSPSLSRYNFSGSLRTITFFCFWLLSITAPQLAAQSPVTHCGTSDATLFPKLENYFRNSARLTTARTAMGEMLVYRLAIDINYNTYLLYRKDKTQITKVVHEFVRSASEVFEKEINVRLVVSDLLIWENPEPYPLNTDTDYYNNVFDYWTKQRPGDRDCVVSMSVRNGWFYGGGRMCSSNFPAPDNTTLAVDLLCHELGHTLGSPHTHSCYWPGGPIDVCASVEMQSPECTAPFTDYVVGSLMSYCRSVLEFHPYCRNLMRDYAEGIVQQGDPYRLEGYTPVGSVRLRLSEIPQPDAAALPAFSWLSTFRTGDFRIQVSRDPGFSELAEDTLLHSAFYQPDYLPSGSYFARVRPENGAEKGEWSNQVSFTMPGVGTHHLPPVLIAPYIYPDGRVDATFRNIEHADAYEVEVFEPYSGNVVTRFDAAASGRPIQEISFYSLPTNNMIRLRVRYGQEWTRWSPYPKNLSMEWENKLVASTPLVNTSATPILSFQSQYGRIPIGLTQFLEIGRDENFQTIVFSDSARSNLMNQYQTNKYRFFPKLEENEHYFLRTRLRDTPGKYTGWRQYPLETARLDSRFTYLTNFPKFSNVNLYDSQNPLAVKFYKSGDRLYLYGNFSSGYYFTTDLVNWQERTTSSTRGKIPNYFSAFGATPDGTVWMLHPPKTIVKMKPDGTAEQTEMSRDLYLYNAQEASVTPDHGLFFVADAMGIAQVQNGNLRYFQDGTFPNYQARALSIDRERRVWALMEGGDVYIFSNGAWNFHSRFPYWEIAASFCFDQQGGTWLYGEFGLAKFDASGWQNIPALKAVPVRKAVFDDAGQLWMAVYSINREGFRDYALMKLKNDVLTSYTDGFNFLKEAFDIEYFHKKLLIMTTGGEVHAFDETQIQRFTPAPHYCHGDRIAVTVTSNSSFGKDNRFGLELVNVQTGESKTIATLVEGRDQLNAEIPAALPAGTYQLRTVATSPVLTSNESAPFQVHARIKPEISVEVIGTYKRLLTTTAVAGNSYQWLRNGEPIPGETGTQLEATQSGQYALSATNPGQCTVVSEMVELSLPEPQELTLLQNAPNPFITSTRIAFFLPAAQPVSLELHDMNGRKQLLIRETQFGPGWHEIPVYGGTLTAGVYVCRISTKDGERSVKVVKY</sequence>
<evidence type="ECO:0000313" key="2">
    <source>
        <dbReference type="EMBL" id="GAA4437431.1"/>
    </source>
</evidence>
<dbReference type="SUPFAM" id="SSF63829">
    <property type="entry name" value="Calcium-dependent phosphotriesterase"/>
    <property type="match status" value="1"/>
</dbReference>
<dbReference type="EMBL" id="BAABEY010000018">
    <property type="protein sequence ID" value="GAA4437431.1"/>
    <property type="molecule type" value="Genomic_DNA"/>
</dbReference>
<name>A0ABP8LWL8_9BACT</name>
<dbReference type="Proteomes" id="UP001501508">
    <property type="component" value="Unassembled WGS sequence"/>
</dbReference>
<dbReference type="Pfam" id="PF13688">
    <property type="entry name" value="Reprolysin_5"/>
    <property type="match status" value="1"/>
</dbReference>
<dbReference type="RefSeq" id="WP_345027943.1">
    <property type="nucleotide sequence ID" value="NZ_BAABEY010000018.1"/>
</dbReference>
<protein>
    <recommendedName>
        <fullName evidence="1">Peptidase M12B domain-containing protein</fullName>
    </recommendedName>
</protein>
<dbReference type="InterPro" id="IPR024079">
    <property type="entry name" value="MetalloPept_cat_dom_sf"/>
</dbReference>
<proteinExistence type="predicted"/>
<gene>
    <name evidence="2" type="ORF">GCM10023091_16620</name>
</gene>
<dbReference type="Gene3D" id="2.60.40.10">
    <property type="entry name" value="Immunoglobulins"/>
    <property type="match status" value="2"/>
</dbReference>